<dbReference type="Proteomes" id="UP000694287">
    <property type="component" value="Unassembled WGS sequence"/>
</dbReference>
<dbReference type="EMBL" id="JADQDK010000001">
    <property type="protein sequence ID" value="MBW0135741.1"/>
    <property type="molecule type" value="Genomic_DNA"/>
</dbReference>
<comment type="caution">
    <text evidence="6">The sequence shown here is derived from an EMBL/GenBank/DDBJ whole genome shotgun (WGS) entry which is preliminary data.</text>
</comment>
<evidence type="ECO:0000259" key="5">
    <source>
        <dbReference type="Pfam" id="PF02350"/>
    </source>
</evidence>
<reference evidence="6 7" key="1">
    <citation type="submission" date="2020-11" db="EMBL/GenBank/DDBJ databases">
        <title>Pseudonocardia abyssalis sp. nov. and Pseudonocardia oceani sp. nov., description and phylogenomic analysis of two novel actinomycetes isolated from the deep Southern Ocean.</title>
        <authorList>
            <person name="Parra J."/>
        </authorList>
    </citation>
    <scope>NUCLEOTIDE SEQUENCE [LARGE SCALE GENOMIC DNA]</scope>
    <source>
        <strain evidence="6 7">KRD-168</strain>
    </source>
</reference>
<evidence type="ECO:0000256" key="2">
    <source>
        <dbReference type="ARBA" id="ARBA00038209"/>
    </source>
</evidence>
<dbReference type="EC" id="5.1.3.14" evidence="3"/>
<name>A0ABS6UU35_9PSEU</name>
<dbReference type="Pfam" id="PF02350">
    <property type="entry name" value="Epimerase_2"/>
    <property type="match status" value="1"/>
</dbReference>
<dbReference type="GO" id="GO:0008761">
    <property type="term" value="F:UDP-N-acetylglucosamine 2-epimerase activity"/>
    <property type="evidence" value="ECO:0007669"/>
    <property type="project" value="UniProtKB-EC"/>
</dbReference>
<dbReference type="InterPro" id="IPR029767">
    <property type="entry name" value="WecB-like"/>
</dbReference>
<dbReference type="CDD" id="cd03786">
    <property type="entry name" value="GTB_UDP-GlcNAc_2-Epimerase"/>
    <property type="match status" value="1"/>
</dbReference>
<dbReference type="RefSeq" id="WP_218603820.1">
    <property type="nucleotide sequence ID" value="NZ_JADQDJ010000161.1"/>
</dbReference>
<evidence type="ECO:0000313" key="7">
    <source>
        <dbReference type="Proteomes" id="UP000694287"/>
    </source>
</evidence>
<sequence length="390" mass="40127">MPPVVHLIVGTRPEAVKMAPLALALRRAGVLEPVLVATGQHPTMVAQALAAFGLEPDVVCKLHRTTGEQSELAAQLTSALDAVLAAGSAAVVVQGDTTSALVGGLVAMWRRIPVVHLEAGLRSGDLAAPFPEEANRRLLGVFADLHLAPTARAAAALRAEAAAVGAAAERVLLVGNTVVDAVLEVAAGVTAADAPAPGDPRLAAVHDAVTGGRSRLLLVTAHRRESWGAPLNNVLAATRQVVDDHPDLLCVLPAHANPAVRAQVDAALGDHPRVVVTDPLPYPELCRLLARAALVLSDSGGIQEEAPSFGVPVVVLRDVTERMEAVDAGWAQLVGTDTARIVAAAKGVLDGEHEPPRTGNPFGDGRAAERGAGAIAWILGMGDRPVDLTL</sequence>
<evidence type="ECO:0000313" key="6">
    <source>
        <dbReference type="EMBL" id="MBW0135741.1"/>
    </source>
</evidence>
<keyword evidence="1 4" id="KW-0413">Isomerase</keyword>
<protein>
    <recommendedName>
        <fullName evidence="3">UDP-N-acetylglucosamine 2-epimerase (non-hydrolyzing)</fullName>
        <ecNumber evidence="3">5.1.3.14</ecNumber>
    </recommendedName>
</protein>
<evidence type="ECO:0000256" key="3">
    <source>
        <dbReference type="ARBA" id="ARBA00038858"/>
    </source>
</evidence>
<evidence type="ECO:0000256" key="1">
    <source>
        <dbReference type="ARBA" id="ARBA00023235"/>
    </source>
</evidence>
<keyword evidence="7" id="KW-1185">Reference proteome</keyword>
<dbReference type="PANTHER" id="PTHR43174">
    <property type="entry name" value="UDP-N-ACETYLGLUCOSAMINE 2-EPIMERASE"/>
    <property type="match status" value="1"/>
</dbReference>
<dbReference type="PANTHER" id="PTHR43174:SF2">
    <property type="entry name" value="UDP-N-ACETYLGLUCOSAMINE 2-EPIMERASE"/>
    <property type="match status" value="1"/>
</dbReference>
<gene>
    <name evidence="6" type="primary">wecB</name>
    <name evidence="6" type="ORF">I4I81_15955</name>
</gene>
<evidence type="ECO:0000256" key="4">
    <source>
        <dbReference type="RuleBase" id="RU003513"/>
    </source>
</evidence>
<proteinExistence type="inferred from homology"/>
<dbReference type="NCBIfam" id="TIGR00236">
    <property type="entry name" value="wecB"/>
    <property type="match status" value="1"/>
</dbReference>
<feature type="domain" description="UDP-N-acetylglucosamine 2-epimerase" evidence="5">
    <location>
        <begin position="24"/>
        <end position="372"/>
    </location>
</feature>
<accession>A0ABS6UU35</accession>
<comment type="similarity">
    <text evidence="2 4">Belongs to the UDP-N-acetylglucosamine 2-epimerase family.</text>
</comment>
<organism evidence="6 7">
    <name type="scientific">Pseudonocardia abyssalis</name>
    <dbReference type="NCBI Taxonomy" id="2792008"/>
    <lineage>
        <taxon>Bacteria</taxon>
        <taxon>Bacillati</taxon>
        <taxon>Actinomycetota</taxon>
        <taxon>Actinomycetes</taxon>
        <taxon>Pseudonocardiales</taxon>
        <taxon>Pseudonocardiaceae</taxon>
        <taxon>Pseudonocardia</taxon>
    </lineage>
</organism>
<dbReference type="InterPro" id="IPR003331">
    <property type="entry name" value="UDP_GlcNAc_Epimerase_2_dom"/>
</dbReference>